<dbReference type="Pfam" id="PF07811">
    <property type="entry name" value="TadE"/>
    <property type="match status" value="1"/>
</dbReference>
<reference evidence="5" key="1">
    <citation type="submission" date="2018-09" db="EMBL/GenBank/DDBJ databases">
        <authorList>
            <person name="Tuo L."/>
        </authorList>
    </citation>
    <scope>NUCLEOTIDE SEQUENCE [LARGE SCALE GENOMIC DNA]</scope>
    <source>
        <strain evidence="5">M2BS4Y-1</strain>
    </source>
</reference>
<evidence type="ECO:0000313" key="4">
    <source>
        <dbReference type="EMBL" id="RIX97605.1"/>
    </source>
</evidence>
<dbReference type="AlphaFoldDB" id="A0A3A1WP11"/>
<sequence length="347" mass="38199">MGRAPAQPVHAPGAPDDPHPEPRDDPERVLGAPGRLHGHRHPEVHRPDDGRPDRLPAPSHHGQHQAGQPLCRDHAQHHRQLRDHDQQLRRRLQRLHRRAGQGLLQAGLRLHEGGGDHDLHHRLQGVHRHRRRYRRMRQQAGLRLQGGRPGHDGGVPVDRDLHAEDQDHAVGDGMRRRFAQDRSGVAALEFALVVPIFLALVFSTIEAGWIMVRSISLDRALDLAVRKVRINTADAPASQPQMKTAICANMGLVVPVCEKAMIVEMSVVKTASDIPTTSATCLDRGSSYEPSVTFTTGDRAQVLFVRACLVADPITPLMGLALRLPKDSLGGYSIVSSSAFMNEPSGQ</sequence>
<protein>
    <submittedName>
        <fullName evidence="4">Pilus assembly protein</fullName>
    </submittedName>
</protein>
<dbReference type="EMBL" id="QYRN01000014">
    <property type="protein sequence ID" value="RIX97605.1"/>
    <property type="molecule type" value="Genomic_DNA"/>
</dbReference>
<name>A0A3A1WP11_9HYPH</name>
<dbReference type="InterPro" id="IPR012495">
    <property type="entry name" value="TadE-like_dom"/>
</dbReference>
<accession>A0A3A1WP11</accession>
<organism evidence="4 5">
    <name type="scientific">Aureimonas flava</name>
    <dbReference type="NCBI Taxonomy" id="2320271"/>
    <lineage>
        <taxon>Bacteria</taxon>
        <taxon>Pseudomonadati</taxon>
        <taxon>Pseudomonadota</taxon>
        <taxon>Alphaproteobacteria</taxon>
        <taxon>Hyphomicrobiales</taxon>
        <taxon>Aurantimonadaceae</taxon>
        <taxon>Aureimonas</taxon>
    </lineage>
</organism>
<keyword evidence="2" id="KW-0812">Transmembrane</keyword>
<feature type="region of interest" description="Disordered" evidence="1">
    <location>
        <begin position="1"/>
        <end position="86"/>
    </location>
</feature>
<evidence type="ECO:0000256" key="1">
    <source>
        <dbReference type="SAM" id="MobiDB-lite"/>
    </source>
</evidence>
<feature type="compositionally biased region" description="Basic and acidic residues" evidence="1">
    <location>
        <begin position="44"/>
        <end position="54"/>
    </location>
</feature>
<keyword evidence="2" id="KW-1133">Transmembrane helix</keyword>
<evidence type="ECO:0000256" key="2">
    <source>
        <dbReference type="SAM" id="Phobius"/>
    </source>
</evidence>
<comment type="caution">
    <text evidence="4">The sequence shown here is derived from an EMBL/GenBank/DDBJ whole genome shotgun (WGS) entry which is preliminary data.</text>
</comment>
<evidence type="ECO:0000259" key="3">
    <source>
        <dbReference type="Pfam" id="PF07811"/>
    </source>
</evidence>
<feature type="domain" description="TadE-like" evidence="3">
    <location>
        <begin position="184"/>
        <end position="226"/>
    </location>
</feature>
<dbReference type="OrthoDB" id="7907064at2"/>
<evidence type="ECO:0000313" key="5">
    <source>
        <dbReference type="Proteomes" id="UP000265750"/>
    </source>
</evidence>
<keyword evidence="5" id="KW-1185">Reference proteome</keyword>
<proteinExistence type="predicted"/>
<dbReference type="Proteomes" id="UP000265750">
    <property type="component" value="Unassembled WGS sequence"/>
</dbReference>
<keyword evidence="2" id="KW-0472">Membrane</keyword>
<feature type="compositionally biased region" description="Basic and acidic residues" evidence="1">
    <location>
        <begin position="16"/>
        <end position="28"/>
    </location>
</feature>
<feature type="transmembrane region" description="Helical" evidence="2">
    <location>
        <begin position="184"/>
        <end position="212"/>
    </location>
</feature>
<gene>
    <name evidence="4" type="ORF">D3218_18475</name>
</gene>